<feature type="transmembrane region" description="Helical" evidence="2">
    <location>
        <begin position="12"/>
        <end position="37"/>
    </location>
</feature>
<evidence type="ECO:0000256" key="1">
    <source>
        <dbReference type="SAM" id="MobiDB-lite"/>
    </source>
</evidence>
<dbReference type="Proteomes" id="UP000193642">
    <property type="component" value="Unassembled WGS sequence"/>
</dbReference>
<keyword evidence="2" id="KW-0472">Membrane</keyword>
<evidence type="ECO:0000313" key="4">
    <source>
        <dbReference type="Proteomes" id="UP000193642"/>
    </source>
</evidence>
<sequence length="162" mass="18359">MSSEPPETRWPLIYFATTMAVISSLSLIGLCFFTFYVESLRTFKAVFNPFTLHLVLMIIGNIGTFAYAIATCVKLLCETLCEYSYLQYSWLRSESIVDQIFPTIHPSLWRLFVFHEVALSKKSHKEMKRLTKIQSLARPTGSYTSKGSGESRRGSVVQPAAL</sequence>
<accession>A0A1Y2CDA7</accession>
<comment type="caution">
    <text evidence="3">The sequence shown here is derived from an EMBL/GenBank/DDBJ whole genome shotgun (WGS) entry which is preliminary data.</text>
</comment>
<dbReference type="AlphaFoldDB" id="A0A1Y2CDA7"/>
<reference evidence="3 4" key="1">
    <citation type="submission" date="2016-07" db="EMBL/GenBank/DDBJ databases">
        <title>Pervasive Adenine N6-methylation of Active Genes in Fungi.</title>
        <authorList>
            <consortium name="DOE Joint Genome Institute"/>
            <person name="Mondo S.J."/>
            <person name="Dannebaum R.O."/>
            <person name="Kuo R.C."/>
            <person name="Labutti K."/>
            <person name="Haridas S."/>
            <person name="Kuo A."/>
            <person name="Salamov A."/>
            <person name="Ahrendt S.R."/>
            <person name="Lipzen A."/>
            <person name="Sullivan W."/>
            <person name="Andreopoulos W.B."/>
            <person name="Clum A."/>
            <person name="Lindquist E."/>
            <person name="Daum C."/>
            <person name="Ramamoorthy G.K."/>
            <person name="Gryganskyi A."/>
            <person name="Culley D."/>
            <person name="Magnuson J.K."/>
            <person name="James T.Y."/>
            <person name="O'Malley M.A."/>
            <person name="Stajich J.E."/>
            <person name="Spatafora J.W."/>
            <person name="Visel A."/>
            <person name="Grigoriev I.V."/>
        </authorList>
    </citation>
    <scope>NUCLEOTIDE SEQUENCE [LARGE SCALE GENOMIC DNA]</scope>
    <source>
        <strain evidence="3 4">JEL800</strain>
    </source>
</reference>
<proteinExistence type="predicted"/>
<keyword evidence="2" id="KW-0812">Transmembrane</keyword>
<organism evidence="3 4">
    <name type="scientific">Rhizoclosmatium globosum</name>
    <dbReference type="NCBI Taxonomy" id="329046"/>
    <lineage>
        <taxon>Eukaryota</taxon>
        <taxon>Fungi</taxon>
        <taxon>Fungi incertae sedis</taxon>
        <taxon>Chytridiomycota</taxon>
        <taxon>Chytridiomycota incertae sedis</taxon>
        <taxon>Chytridiomycetes</taxon>
        <taxon>Chytridiales</taxon>
        <taxon>Chytriomycetaceae</taxon>
        <taxon>Rhizoclosmatium</taxon>
    </lineage>
</organism>
<keyword evidence="4" id="KW-1185">Reference proteome</keyword>
<gene>
    <name evidence="3" type="ORF">BCR33DRAFT_716869</name>
</gene>
<keyword evidence="2" id="KW-1133">Transmembrane helix</keyword>
<feature type="transmembrane region" description="Helical" evidence="2">
    <location>
        <begin position="49"/>
        <end position="70"/>
    </location>
</feature>
<feature type="region of interest" description="Disordered" evidence="1">
    <location>
        <begin position="139"/>
        <end position="162"/>
    </location>
</feature>
<evidence type="ECO:0000313" key="3">
    <source>
        <dbReference type="EMBL" id="ORY44295.1"/>
    </source>
</evidence>
<dbReference type="EMBL" id="MCGO01000022">
    <property type="protein sequence ID" value="ORY44295.1"/>
    <property type="molecule type" value="Genomic_DNA"/>
</dbReference>
<name>A0A1Y2CDA7_9FUNG</name>
<evidence type="ECO:0000256" key="2">
    <source>
        <dbReference type="SAM" id="Phobius"/>
    </source>
</evidence>
<protein>
    <submittedName>
        <fullName evidence="3">Uncharacterized protein</fullName>
    </submittedName>
</protein>